<accession>A0ABW1EEB2</accession>
<dbReference type="SUPFAM" id="SSF53098">
    <property type="entry name" value="Ribonuclease H-like"/>
    <property type="match status" value="1"/>
</dbReference>
<dbReference type="Gene3D" id="3.40.50.2300">
    <property type="match status" value="1"/>
</dbReference>
<gene>
    <name evidence="1" type="ORF">ACFPT7_07700</name>
</gene>
<organism evidence="1 2">
    <name type="scientific">Acidicapsa dinghuensis</name>
    <dbReference type="NCBI Taxonomy" id="2218256"/>
    <lineage>
        <taxon>Bacteria</taxon>
        <taxon>Pseudomonadati</taxon>
        <taxon>Acidobacteriota</taxon>
        <taxon>Terriglobia</taxon>
        <taxon>Terriglobales</taxon>
        <taxon>Acidobacteriaceae</taxon>
        <taxon>Acidicapsa</taxon>
    </lineage>
</organism>
<comment type="caution">
    <text evidence="1">The sequence shown here is derived from an EMBL/GenBank/DDBJ whole genome shotgun (WGS) entry which is preliminary data.</text>
</comment>
<name>A0ABW1EEB2_9BACT</name>
<dbReference type="EMBL" id="JBHSPH010000002">
    <property type="protein sequence ID" value="MFC5862172.1"/>
    <property type="molecule type" value="Genomic_DNA"/>
</dbReference>
<protein>
    <recommendedName>
        <fullName evidence="3">Piwi domain-containing protein</fullName>
    </recommendedName>
</protein>
<evidence type="ECO:0008006" key="3">
    <source>
        <dbReference type="Google" id="ProtNLM"/>
    </source>
</evidence>
<dbReference type="RefSeq" id="WP_263338436.1">
    <property type="nucleotide sequence ID" value="NZ_JAGSYH010000004.1"/>
</dbReference>
<evidence type="ECO:0000313" key="1">
    <source>
        <dbReference type="EMBL" id="MFC5862172.1"/>
    </source>
</evidence>
<dbReference type="Gene3D" id="3.30.420.10">
    <property type="entry name" value="Ribonuclease H-like superfamily/Ribonuclease H"/>
    <property type="match status" value="1"/>
</dbReference>
<keyword evidence="2" id="KW-1185">Reference proteome</keyword>
<dbReference type="InterPro" id="IPR012337">
    <property type="entry name" value="RNaseH-like_sf"/>
</dbReference>
<evidence type="ECO:0000313" key="2">
    <source>
        <dbReference type="Proteomes" id="UP001596091"/>
    </source>
</evidence>
<reference evidence="2" key="1">
    <citation type="journal article" date="2019" name="Int. J. Syst. Evol. Microbiol.">
        <title>The Global Catalogue of Microorganisms (GCM) 10K type strain sequencing project: providing services to taxonomists for standard genome sequencing and annotation.</title>
        <authorList>
            <consortium name="The Broad Institute Genomics Platform"/>
            <consortium name="The Broad Institute Genome Sequencing Center for Infectious Disease"/>
            <person name="Wu L."/>
            <person name="Ma J."/>
        </authorList>
    </citation>
    <scope>NUCLEOTIDE SEQUENCE [LARGE SCALE GENOMIC DNA]</scope>
    <source>
        <strain evidence="2">JCM 4087</strain>
    </source>
</reference>
<proteinExistence type="predicted"/>
<sequence>MRNLLRIEEPLLLFRHQQALEDPRDGLTLFGPLDPGKPYGVRAGVIGTTAGIASFERWVKWVQGPVLTAPAQRGRPPFPGFSAAFRTIWEAIPLLRVTVTDEEIDRFLYLDDPHQRVYGTVSLFAERILEAKREEESKPEVWFVVVPDRIWKYCRPKSFIEPEIRQAAIRMFKGPRKAKEFLSAGSLFADMEKDALPYAYEEQFHNQLKARLLKDMVLTQIVRESTISNVARPSDPNADKRQVARQSEIAWNLCTGIFYKIGGRPWKVADIREGVCYLGLVYKKDSTSGTEKNACCAAQMFLDSGDGIVFKGALGPWYSPETGDFHLSYAAAKELAEVAIKAYKKKVDRPPKEMFIHGRVRFEEEEWQGFVDAAGSETNMVGVRIRDEKDLKLYRKGCNPILRGLAHIRSDWSAHLWTKGWTPRLQTYPGREVPNPLLIEISRGKAPIELVMRDILALTKLNYNTCIFGDGVPITLKFADAIGEILTAGPVKDVPPLPFSHYI</sequence>
<dbReference type="InterPro" id="IPR036397">
    <property type="entry name" value="RNaseH_sf"/>
</dbReference>
<dbReference type="Proteomes" id="UP001596091">
    <property type="component" value="Unassembled WGS sequence"/>
</dbReference>